<feature type="transmembrane region" description="Helical" evidence="2">
    <location>
        <begin position="124"/>
        <end position="153"/>
    </location>
</feature>
<feature type="region of interest" description="Disordered" evidence="1">
    <location>
        <begin position="24"/>
        <end position="118"/>
    </location>
</feature>
<gene>
    <name evidence="4" type="ORF">NAEGRDRAFT_62673</name>
</gene>
<feature type="signal peptide" evidence="3">
    <location>
        <begin position="1"/>
        <end position="22"/>
    </location>
</feature>
<dbReference type="Proteomes" id="UP000006671">
    <property type="component" value="Unassembled WGS sequence"/>
</dbReference>
<evidence type="ECO:0000313" key="5">
    <source>
        <dbReference type="Proteomes" id="UP000006671"/>
    </source>
</evidence>
<keyword evidence="3" id="KW-0732">Signal</keyword>
<feature type="compositionally biased region" description="Polar residues" evidence="1">
    <location>
        <begin position="91"/>
        <end position="109"/>
    </location>
</feature>
<keyword evidence="2" id="KW-0812">Transmembrane</keyword>
<name>D2V1S0_NAEGR</name>
<keyword evidence="2" id="KW-0472">Membrane</keyword>
<dbReference type="GeneID" id="8850030"/>
<dbReference type="VEuPathDB" id="AmoebaDB:NAEGRDRAFT_62673"/>
<feature type="chain" id="PRO_5003037749" evidence="3">
    <location>
        <begin position="23"/>
        <end position="206"/>
    </location>
</feature>
<dbReference type="InParanoid" id="D2V1S0"/>
<protein>
    <submittedName>
        <fullName evidence="4">Predicted protein</fullName>
    </submittedName>
</protein>
<dbReference type="AlphaFoldDB" id="D2V1S0"/>
<dbReference type="KEGG" id="ngr:NAEGRDRAFT_62673"/>
<proteinExistence type="predicted"/>
<feature type="compositionally biased region" description="Basic residues" evidence="1">
    <location>
        <begin position="77"/>
        <end position="86"/>
    </location>
</feature>
<sequence length="206" mass="23133">MCSKQLILFIVTFLLCLTFAFAQETQQDSNKQRPPRPNGSMPPRPMPSGGMPPKPQDSHMPPRPTPQQSGQLPPRPKPQHSSKPPKKQQDESQQSNTESAQDDNNSNLDNNERESRQNERGFPFGMILAIIGGIVLTCSTCLICGASITFCILKKKGYSISLQKKESHQPLREEEEMPSQFMAQVPVVYSQTPIVHYPIIQQQQHV</sequence>
<dbReference type="EMBL" id="GG738848">
    <property type="protein sequence ID" value="EFC49360.1"/>
    <property type="molecule type" value="Genomic_DNA"/>
</dbReference>
<dbReference type="RefSeq" id="XP_002682104.1">
    <property type="nucleotide sequence ID" value="XM_002682058.1"/>
</dbReference>
<keyword evidence="5" id="KW-1185">Reference proteome</keyword>
<evidence type="ECO:0000256" key="1">
    <source>
        <dbReference type="SAM" id="MobiDB-lite"/>
    </source>
</evidence>
<evidence type="ECO:0000256" key="3">
    <source>
        <dbReference type="SAM" id="SignalP"/>
    </source>
</evidence>
<organism evidence="5">
    <name type="scientific">Naegleria gruberi</name>
    <name type="common">Amoeba</name>
    <dbReference type="NCBI Taxonomy" id="5762"/>
    <lineage>
        <taxon>Eukaryota</taxon>
        <taxon>Discoba</taxon>
        <taxon>Heterolobosea</taxon>
        <taxon>Tetramitia</taxon>
        <taxon>Eutetramitia</taxon>
        <taxon>Vahlkampfiidae</taxon>
        <taxon>Naegleria</taxon>
    </lineage>
</organism>
<feature type="compositionally biased region" description="Pro residues" evidence="1">
    <location>
        <begin position="35"/>
        <end position="65"/>
    </location>
</feature>
<reference evidence="4 5" key="1">
    <citation type="journal article" date="2010" name="Cell">
        <title>The genome of Naegleria gruberi illuminates early eukaryotic versatility.</title>
        <authorList>
            <person name="Fritz-Laylin L.K."/>
            <person name="Prochnik S.E."/>
            <person name="Ginger M.L."/>
            <person name="Dacks J.B."/>
            <person name="Carpenter M.L."/>
            <person name="Field M.C."/>
            <person name="Kuo A."/>
            <person name="Paredez A."/>
            <person name="Chapman J."/>
            <person name="Pham J."/>
            <person name="Shu S."/>
            <person name="Neupane R."/>
            <person name="Cipriano M."/>
            <person name="Mancuso J."/>
            <person name="Tu H."/>
            <person name="Salamov A."/>
            <person name="Lindquist E."/>
            <person name="Shapiro H."/>
            <person name="Lucas S."/>
            <person name="Grigoriev I.V."/>
            <person name="Cande W.Z."/>
            <person name="Fulton C."/>
            <person name="Rokhsar D.S."/>
            <person name="Dawson S.C."/>
        </authorList>
    </citation>
    <scope>NUCLEOTIDE SEQUENCE [LARGE SCALE GENOMIC DNA]</scope>
    <source>
        <strain evidence="4 5">NEG-M</strain>
    </source>
</reference>
<evidence type="ECO:0000313" key="4">
    <source>
        <dbReference type="EMBL" id="EFC49360.1"/>
    </source>
</evidence>
<evidence type="ECO:0000256" key="2">
    <source>
        <dbReference type="SAM" id="Phobius"/>
    </source>
</evidence>
<keyword evidence="2" id="KW-1133">Transmembrane helix</keyword>
<accession>D2V1S0</accession>